<dbReference type="Pfam" id="PF00777">
    <property type="entry name" value="Glyco_transf_29"/>
    <property type="match status" value="1"/>
</dbReference>
<evidence type="ECO:0000256" key="3">
    <source>
        <dbReference type="ARBA" id="ARBA00022676"/>
    </source>
</evidence>
<keyword evidence="8" id="KW-0333">Golgi apparatus</keyword>
<name>A0A8J9ZSK6_BRALA</name>
<dbReference type="InterPro" id="IPR038578">
    <property type="entry name" value="GT29-like_sf"/>
</dbReference>
<dbReference type="InterPro" id="IPR050943">
    <property type="entry name" value="Glycosyltr_29_Sialyltrsf"/>
</dbReference>
<keyword evidence="10" id="KW-0325">Glycoprotein</keyword>
<dbReference type="AlphaFoldDB" id="A0A8J9ZSK6"/>
<evidence type="ECO:0000256" key="6">
    <source>
        <dbReference type="ARBA" id="ARBA00022968"/>
    </source>
</evidence>
<keyword evidence="9" id="KW-0472">Membrane</keyword>
<dbReference type="InterPro" id="IPR001675">
    <property type="entry name" value="Glyco_trans_29"/>
</dbReference>
<keyword evidence="12" id="KW-1185">Reference proteome</keyword>
<dbReference type="GO" id="GO:0003828">
    <property type="term" value="F:alpha-N-acetylneuraminate alpha-2,8-sialyltransferase activity"/>
    <property type="evidence" value="ECO:0007669"/>
    <property type="project" value="TreeGrafter"/>
</dbReference>
<gene>
    <name evidence="11" type="primary">ST8SIA1</name>
    <name evidence="11" type="ORF">BLAG_LOCUS17245</name>
</gene>
<keyword evidence="3" id="KW-0328">Glycosyltransferase</keyword>
<comment type="similarity">
    <text evidence="2">Belongs to the glycosyltransferase 29 family.</text>
</comment>
<evidence type="ECO:0000256" key="8">
    <source>
        <dbReference type="ARBA" id="ARBA00023034"/>
    </source>
</evidence>
<dbReference type="GO" id="GO:0000139">
    <property type="term" value="C:Golgi membrane"/>
    <property type="evidence" value="ECO:0007669"/>
    <property type="project" value="UniProtKB-SubCell"/>
</dbReference>
<comment type="subcellular location">
    <subcellularLocation>
        <location evidence="1">Golgi apparatus membrane</location>
        <topology evidence="1">Single-pass type II membrane protein</topology>
    </subcellularLocation>
</comment>
<evidence type="ECO:0000256" key="4">
    <source>
        <dbReference type="ARBA" id="ARBA00022679"/>
    </source>
</evidence>
<evidence type="ECO:0000256" key="5">
    <source>
        <dbReference type="ARBA" id="ARBA00022692"/>
    </source>
</evidence>
<evidence type="ECO:0000256" key="10">
    <source>
        <dbReference type="ARBA" id="ARBA00023180"/>
    </source>
</evidence>
<evidence type="ECO:0000256" key="2">
    <source>
        <dbReference type="ARBA" id="ARBA00006003"/>
    </source>
</evidence>
<accession>A0A8J9ZSK6</accession>
<evidence type="ECO:0000256" key="1">
    <source>
        <dbReference type="ARBA" id="ARBA00004323"/>
    </source>
</evidence>
<protein>
    <submittedName>
        <fullName evidence="11">ST8SIA1 protein</fullName>
    </submittedName>
</protein>
<organism evidence="11 12">
    <name type="scientific">Branchiostoma lanceolatum</name>
    <name type="common">Common lancelet</name>
    <name type="synonym">Amphioxus lanceolatum</name>
    <dbReference type="NCBI Taxonomy" id="7740"/>
    <lineage>
        <taxon>Eukaryota</taxon>
        <taxon>Metazoa</taxon>
        <taxon>Chordata</taxon>
        <taxon>Cephalochordata</taxon>
        <taxon>Leptocardii</taxon>
        <taxon>Amphioxiformes</taxon>
        <taxon>Branchiostomatidae</taxon>
        <taxon>Branchiostoma</taxon>
    </lineage>
</organism>
<proteinExistence type="inferred from homology"/>
<evidence type="ECO:0000256" key="7">
    <source>
        <dbReference type="ARBA" id="ARBA00022989"/>
    </source>
</evidence>
<dbReference type="Gene3D" id="3.90.1480.20">
    <property type="entry name" value="Glycosyl transferase family 29"/>
    <property type="match status" value="1"/>
</dbReference>
<dbReference type="EMBL" id="OV696689">
    <property type="protein sequence ID" value="CAH1261980.1"/>
    <property type="molecule type" value="Genomic_DNA"/>
</dbReference>
<evidence type="ECO:0000313" key="11">
    <source>
        <dbReference type="EMBL" id="CAH1261980.1"/>
    </source>
</evidence>
<evidence type="ECO:0000313" key="12">
    <source>
        <dbReference type="Proteomes" id="UP000838412"/>
    </source>
</evidence>
<keyword evidence="7" id="KW-1133">Transmembrane helix</keyword>
<dbReference type="GO" id="GO:0006491">
    <property type="term" value="P:N-glycan processing"/>
    <property type="evidence" value="ECO:0007669"/>
    <property type="project" value="TreeGrafter"/>
</dbReference>
<sequence>MRLAVSRRPLVYCIFLLVAVYLTGLNCIYNQTGLLRYGKSDDCSLFKEGDCVCDCEEPNAGHSEPPIRATQQSVGPEGLVQDSVADSEKQWQQCRTEEKNEGPIHWRGDEKPVLVFEHDGKTKNKTWSTSLMMVTESYNLVGVKQPFYRPWSSNKENVDRFRRHLKDCCDAQKGMILTKENGVMEYDYEFPKLIDNEVKLKLSEEFYDEFPQKTPIPEKRYGRCAVVGNGGILKGSECGKDIDSHHFVFRINLPPLGKKPSYDRHVGVKVNLTSTTTAMIRKYRPVLQDPQMLDKFLNETSVYRGLLVVKRPFDYVVALQKGLEKNMTQLKIVYQNPVHYLDVSWFWSKQGLPGVISTGLYQVTNAIMLCDEVTLYGFWPFPINERGAKVGFHYHNAPIFIGPAAGMESVYDMGKEFMMIRKLHTMGVVRAVLDKCEKSGEE</sequence>
<reference evidence="11" key="1">
    <citation type="submission" date="2022-01" db="EMBL/GenBank/DDBJ databases">
        <authorList>
            <person name="Braso-Vives M."/>
        </authorList>
    </citation>
    <scope>NUCLEOTIDE SEQUENCE</scope>
</reference>
<dbReference type="CDD" id="cd23963">
    <property type="entry name" value="GT29_ST8SIA"/>
    <property type="match status" value="1"/>
</dbReference>
<keyword evidence="6" id="KW-0735">Signal-anchor</keyword>
<keyword evidence="5" id="KW-0812">Transmembrane</keyword>
<dbReference type="PANTHER" id="PTHR11987:SF54">
    <property type="entry name" value="ST8 ALPHA-N-ACETYL-NEURAMINIDE ALPHA-2,8-SIALYLTRANSFERASE 6"/>
    <property type="match status" value="1"/>
</dbReference>
<keyword evidence="4" id="KW-0808">Transferase</keyword>
<dbReference type="GO" id="GO:0009311">
    <property type="term" value="P:oligosaccharide metabolic process"/>
    <property type="evidence" value="ECO:0007669"/>
    <property type="project" value="TreeGrafter"/>
</dbReference>
<dbReference type="OrthoDB" id="9996321at2759"/>
<dbReference type="PANTHER" id="PTHR11987">
    <property type="entry name" value="ALPHA-2,8-SIALYLTRANSFERASE"/>
    <property type="match status" value="1"/>
</dbReference>
<dbReference type="Proteomes" id="UP000838412">
    <property type="component" value="Chromosome 4"/>
</dbReference>
<evidence type="ECO:0000256" key="9">
    <source>
        <dbReference type="ARBA" id="ARBA00023136"/>
    </source>
</evidence>